<gene>
    <name evidence="2" type="ORF">BGC07_00765</name>
</gene>
<feature type="signal peptide" evidence="1">
    <location>
        <begin position="1"/>
        <end position="22"/>
    </location>
</feature>
<dbReference type="RefSeq" id="WP_069311582.1">
    <property type="nucleotide sequence ID" value="NZ_MDTU01000001.1"/>
</dbReference>
<feature type="chain" id="PRO_5045343146" evidence="1">
    <location>
        <begin position="23"/>
        <end position="251"/>
    </location>
</feature>
<name>A0ABX3A326_9GAMM</name>
<accession>A0ABX3A326</accession>
<evidence type="ECO:0000256" key="1">
    <source>
        <dbReference type="SAM" id="SignalP"/>
    </source>
</evidence>
<keyword evidence="3" id="KW-1185">Reference proteome</keyword>
<organism evidence="2 3">
    <name type="scientific">Piscirickettsia litoralis</name>
    <dbReference type="NCBI Taxonomy" id="1891921"/>
    <lineage>
        <taxon>Bacteria</taxon>
        <taxon>Pseudomonadati</taxon>
        <taxon>Pseudomonadota</taxon>
        <taxon>Gammaproteobacteria</taxon>
        <taxon>Thiotrichales</taxon>
        <taxon>Piscirickettsiaceae</taxon>
        <taxon>Piscirickettsia</taxon>
    </lineage>
</organism>
<protein>
    <submittedName>
        <fullName evidence="2">Uncharacterized protein</fullName>
    </submittedName>
</protein>
<evidence type="ECO:0000313" key="3">
    <source>
        <dbReference type="Proteomes" id="UP000094329"/>
    </source>
</evidence>
<sequence>MRPYFIASLSTLLISAMPAYHAASPKPLPCVKLEASANSWTPEIKLTNQCSQPVDLRDGLVKLQSSQKLQGSYWGSFGPLAYPSQPQLTSIVNSSGYSVSLPLTFPEGNQWWRPKTVLDHNQSIRLQFSATPGLIVEELAFYPESKQPPVVLPKGEISFTTGSSPDGGRQSTPQIKLVGDEFSSDINTLSWGETYTLNQVPYGDYDIIVQPLTINQREYTGTATPNRIQLNSSQSVPIQISYQQIPVYGGR</sequence>
<proteinExistence type="predicted"/>
<reference evidence="2 3" key="1">
    <citation type="submission" date="2016-08" db="EMBL/GenBank/DDBJ databases">
        <title>Draft genome sequence of Candidatus Piscirickettsia litoralis, from seawater.</title>
        <authorList>
            <person name="Wan X."/>
            <person name="Lee A.J."/>
            <person name="Hou S."/>
            <person name="Donachie S.P."/>
        </authorList>
    </citation>
    <scope>NUCLEOTIDE SEQUENCE [LARGE SCALE GENOMIC DNA]</scope>
    <source>
        <strain evidence="2 3">Y2</strain>
    </source>
</reference>
<comment type="caution">
    <text evidence="2">The sequence shown here is derived from an EMBL/GenBank/DDBJ whole genome shotgun (WGS) entry which is preliminary data.</text>
</comment>
<keyword evidence="1" id="KW-0732">Signal</keyword>
<dbReference type="Proteomes" id="UP000094329">
    <property type="component" value="Unassembled WGS sequence"/>
</dbReference>
<evidence type="ECO:0000313" key="2">
    <source>
        <dbReference type="EMBL" id="ODN41780.1"/>
    </source>
</evidence>
<dbReference type="EMBL" id="MDTU01000001">
    <property type="protein sequence ID" value="ODN41780.1"/>
    <property type="molecule type" value="Genomic_DNA"/>
</dbReference>